<evidence type="ECO:0000313" key="2">
    <source>
        <dbReference type="Proteomes" id="UP000045782"/>
    </source>
</evidence>
<dbReference type="Proteomes" id="UP000045782">
    <property type="component" value="Unassembled WGS sequence"/>
</dbReference>
<evidence type="ECO:0000313" key="1">
    <source>
        <dbReference type="EMBL" id="CPV65729.1"/>
    </source>
</evidence>
<gene>
    <name evidence="1" type="ORF">ERS075579_03863</name>
</gene>
<protein>
    <submittedName>
        <fullName evidence="1">Uncharacterized protein</fullName>
    </submittedName>
</protein>
<proteinExistence type="predicted"/>
<dbReference type="AlphaFoldDB" id="A0A0U0ZR03"/>
<reference evidence="1 2" key="1">
    <citation type="submission" date="2015-03" db="EMBL/GenBank/DDBJ databases">
        <authorList>
            <person name="Murphy D."/>
        </authorList>
    </citation>
    <scope>NUCLEOTIDE SEQUENCE [LARGE SCALE GENOMIC DNA]</scope>
    <source>
        <strain evidence="1 2">PAP088</strain>
    </source>
</reference>
<accession>A0A0U0ZR03</accession>
<dbReference type="EMBL" id="CSWP01000009">
    <property type="protein sequence ID" value="CPV65729.1"/>
    <property type="molecule type" value="Genomic_DNA"/>
</dbReference>
<organism evidence="1 2">
    <name type="scientific">Mycobacteroides abscessus</name>
    <dbReference type="NCBI Taxonomy" id="36809"/>
    <lineage>
        <taxon>Bacteria</taxon>
        <taxon>Bacillati</taxon>
        <taxon>Actinomycetota</taxon>
        <taxon>Actinomycetes</taxon>
        <taxon>Mycobacteriales</taxon>
        <taxon>Mycobacteriaceae</taxon>
        <taxon>Mycobacteroides</taxon>
    </lineage>
</organism>
<sequence length="79" mass="8546">MFLYVGGSCAPRLTQAVKVYVDHAGYVFAPTANTPVDAFAEIIDTTLQLINQDIAEQDQFTLTARDTLTRCIPEGAAVP</sequence>
<name>A0A0U0ZR03_9MYCO</name>